<dbReference type="Proteomes" id="UP001152622">
    <property type="component" value="Chromosome 12"/>
</dbReference>
<proteinExistence type="inferred from homology"/>
<evidence type="ECO:0000256" key="6">
    <source>
        <dbReference type="ARBA" id="ARBA00022801"/>
    </source>
</evidence>
<feature type="domain" description="DDE Tnp4" evidence="8">
    <location>
        <begin position="2"/>
        <end position="95"/>
    </location>
</feature>
<evidence type="ECO:0000313" key="10">
    <source>
        <dbReference type="Proteomes" id="UP001152622"/>
    </source>
</evidence>
<dbReference type="InterPro" id="IPR027806">
    <property type="entry name" value="HARBI1_dom"/>
</dbReference>
<keyword evidence="4" id="KW-0540">Nuclease</keyword>
<sequence>MLSKSKLGRDFESGKHSGVLLGDSGYPCRPWLMTPFINPANPAQETYNSALTHTRSIVERTIGQLKRRFHSLHSELRVEPPRACRIILACAVLFNRSKTFNFDEDEQADGNADRGFVDEQAQVAQQQGDGNAVRDAIVNAFFSQ</sequence>
<dbReference type="InterPro" id="IPR045249">
    <property type="entry name" value="HARBI1-like"/>
</dbReference>
<dbReference type="GO" id="GO:0005634">
    <property type="term" value="C:nucleus"/>
    <property type="evidence" value="ECO:0007669"/>
    <property type="project" value="UniProtKB-SubCell"/>
</dbReference>
<dbReference type="Pfam" id="PF13359">
    <property type="entry name" value="DDE_Tnp_4"/>
    <property type="match status" value="1"/>
</dbReference>
<evidence type="ECO:0000256" key="2">
    <source>
        <dbReference type="ARBA" id="ARBA00004123"/>
    </source>
</evidence>
<comment type="cofactor">
    <cofactor evidence="1">
        <name>a divalent metal cation</name>
        <dbReference type="ChEBI" id="CHEBI:60240"/>
    </cofactor>
</comment>
<gene>
    <name evidence="9" type="ORF">SKAU_G00303250</name>
</gene>
<evidence type="ECO:0000313" key="9">
    <source>
        <dbReference type="EMBL" id="KAJ8346132.1"/>
    </source>
</evidence>
<organism evidence="9 10">
    <name type="scientific">Synaphobranchus kaupii</name>
    <name type="common">Kaup's arrowtooth eel</name>
    <dbReference type="NCBI Taxonomy" id="118154"/>
    <lineage>
        <taxon>Eukaryota</taxon>
        <taxon>Metazoa</taxon>
        <taxon>Chordata</taxon>
        <taxon>Craniata</taxon>
        <taxon>Vertebrata</taxon>
        <taxon>Euteleostomi</taxon>
        <taxon>Actinopterygii</taxon>
        <taxon>Neopterygii</taxon>
        <taxon>Teleostei</taxon>
        <taxon>Anguilliformes</taxon>
        <taxon>Synaphobranchidae</taxon>
        <taxon>Synaphobranchus</taxon>
    </lineage>
</organism>
<name>A0A9Q1EW38_SYNKA</name>
<evidence type="ECO:0000256" key="1">
    <source>
        <dbReference type="ARBA" id="ARBA00001968"/>
    </source>
</evidence>
<keyword evidence="6" id="KW-0378">Hydrolase</keyword>
<dbReference type="GO" id="GO:0004518">
    <property type="term" value="F:nuclease activity"/>
    <property type="evidence" value="ECO:0007669"/>
    <property type="project" value="UniProtKB-KW"/>
</dbReference>
<comment type="subcellular location">
    <subcellularLocation>
        <location evidence="2">Nucleus</location>
    </subcellularLocation>
</comment>
<evidence type="ECO:0000256" key="4">
    <source>
        <dbReference type="ARBA" id="ARBA00022722"/>
    </source>
</evidence>
<evidence type="ECO:0000256" key="5">
    <source>
        <dbReference type="ARBA" id="ARBA00022723"/>
    </source>
</evidence>
<dbReference type="EMBL" id="JAINUF010000012">
    <property type="protein sequence ID" value="KAJ8346132.1"/>
    <property type="molecule type" value="Genomic_DNA"/>
</dbReference>
<accession>A0A9Q1EW38</accession>
<evidence type="ECO:0000256" key="7">
    <source>
        <dbReference type="ARBA" id="ARBA00023242"/>
    </source>
</evidence>
<dbReference type="PANTHER" id="PTHR22930:SF85">
    <property type="entry name" value="GH03217P-RELATED"/>
    <property type="match status" value="1"/>
</dbReference>
<dbReference type="OrthoDB" id="2415966at2759"/>
<dbReference type="GO" id="GO:0016787">
    <property type="term" value="F:hydrolase activity"/>
    <property type="evidence" value="ECO:0007669"/>
    <property type="project" value="UniProtKB-KW"/>
</dbReference>
<dbReference type="AlphaFoldDB" id="A0A9Q1EW38"/>
<keyword evidence="5" id="KW-0479">Metal-binding</keyword>
<reference evidence="9" key="1">
    <citation type="journal article" date="2023" name="Science">
        <title>Genome structures resolve the early diversification of teleost fishes.</title>
        <authorList>
            <person name="Parey E."/>
            <person name="Louis A."/>
            <person name="Montfort J."/>
            <person name="Bouchez O."/>
            <person name="Roques C."/>
            <person name="Iampietro C."/>
            <person name="Lluch J."/>
            <person name="Castinel A."/>
            <person name="Donnadieu C."/>
            <person name="Desvignes T."/>
            <person name="Floi Bucao C."/>
            <person name="Jouanno E."/>
            <person name="Wen M."/>
            <person name="Mejri S."/>
            <person name="Dirks R."/>
            <person name="Jansen H."/>
            <person name="Henkel C."/>
            <person name="Chen W.J."/>
            <person name="Zahm M."/>
            <person name="Cabau C."/>
            <person name="Klopp C."/>
            <person name="Thompson A.W."/>
            <person name="Robinson-Rechavi M."/>
            <person name="Braasch I."/>
            <person name="Lecointre G."/>
            <person name="Bobe J."/>
            <person name="Postlethwait J.H."/>
            <person name="Berthelot C."/>
            <person name="Roest Crollius H."/>
            <person name="Guiguen Y."/>
        </authorList>
    </citation>
    <scope>NUCLEOTIDE SEQUENCE</scope>
    <source>
        <strain evidence="9">WJC10195</strain>
    </source>
</reference>
<protein>
    <recommendedName>
        <fullName evidence="8">DDE Tnp4 domain-containing protein</fullName>
    </recommendedName>
</protein>
<keyword evidence="10" id="KW-1185">Reference proteome</keyword>
<comment type="similarity">
    <text evidence="3">Belongs to the HARBI1 family.</text>
</comment>
<evidence type="ECO:0000256" key="3">
    <source>
        <dbReference type="ARBA" id="ARBA00006958"/>
    </source>
</evidence>
<dbReference type="PANTHER" id="PTHR22930">
    <property type="match status" value="1"/>
</dbReference>
<comment type="caution">
    <text evidence="9">The sequence shown here is derived from an EMBL/GenBank/DDBJ whole genome shotgun (WGS) entry which is preliminary data.</text>
</comment>
<keyword evidence="7" id="KW-0539">Nucleus</keyword>
<dbReference type="GO" id="GO:0046872">
    <property type="term" value="F:metal ion binding"/>
    <property type="evidence" value="ECO:0007669"/>
    <property type="project" value="UniProtKB-KW"/>
</dbReference>
<evidence type="ECO:0000259" key="8">
    <source>
        <dbReference type="Pfam" id="PF13359"/>
    </source>
</evidence>